<dbReference type="InterPro" id="IPR012338">
    <property type="entry name" value="Beta-lactam/transpept-like"/>
</dbReference>
<dbReference type="Gene3D" id="3.90.1310.10">
    <property type="entry name" value="Penicillin-binding protein 2a (Domain 2)"/>
    <property type="match status" value="1"/>
</dbReference>
<dbReference type="SUPFAM" id="SSF56519">
    <property type="entry name" value="Penicillin binding protein dimerisation domain"/>
    <property type="match status" value="1"/>
</dbReference>
<evidence type="ECO:0000256" key="1">
    <source>
        <dbReference type="ARBA" id="ARBA00004370"/>
    </source>
</evidence>
<evidence type="ECO:0000259" key="5">
    <source>
        <dbReference type="Pfam" id="PF00905"/>
    </source>
</evidence>
<protein>
    <submittedName>
        <fullName evidence="7">Peptidoglycan D,D-transpeptidase FtsI family protein</fullName>
    </submittedName>
</protein>
<name>A0ABV8JG53_9BACL</name>
<comment type="subcellular location">
    <subcellularLocation>
        <location evidence="1">Membrane</location>
    </subcellularLocation>
</comment>
<comment type="similarity">
    <text evidence="2">Belongs to the transpeptidase family.</text>
</comment>
<gene>
    <name evidence="7" type="ORF">ACFOUO_08435</name>
</gene>
<dbReference type="SUPFAM" id="SSF56601">
    <property type="entry name" value="beta-lactamase/transpeptidase-like"/>
    <property type="match status" value="1"/>
</dbReference>
<evidence type="ECO:0000256" key="2">
    <source>
        <dbReference type="ARBA" id="ARBA00007171"/>
    </source>
</evidence>
<feature type="transmembrane region" description="Helical" evidence="4">
    <location>
        <begin position="12"/>
        <end position="30"/>
    </location>
</feature>
<evidence type="ECO:0000313" key="8">
    <source>
        <dbReference type="Proteomes" id="UP001595843"/>
    </source>
</evidence>
<keyword evidence="3 4" id="KW-0472">Membrane</keyword>
<sequence>MFIKGRRWRIILVTGAIILMFGGILLRLYGIQVSSVHSFSREEANLIARAQEQQNREFVVDSGRGSILDRRGRPFTYQKEWRLISFPMSRGQLEANQKKLERLASILDMPYGDLASRLAKLQGPMALAEGRIDKVLSEGQSKAIRSLAIPGIYALKSDNRSGTPFARPLIGRLERNPFLIREKYPEEWKNGVYHSQSRIGVTGLEASFEPFLRGGSGELLVYGADGRGRPLNGTSITKGSGEKTVFPYQLVTTLDKDIQRTVEEVLAENGVQEGAVVVQDIASGDILGMASRPDGSTAKKDQNPWDNRALMEATPGSIFKTVVAVAALDTGKVKPSDTFECSGKLGRYGLTDTGSKGHGEQTFAEAYANSCNITFAQVAEKLGGKTIESYARRMGLGQAMIWKGELFKEKDFHQLKGEEKGLIFAEGTSRKDRGVLAQTGIGQRDVRMTPLQAANMVTTLFHGGKTINPRVVNEIRRYDGTLFFRFPSHALKMDKTIGVRSLKEVRQMMRGVVTQGTARSMKGASIPLSGKTGTAQIGSKGDRYNKWMVGYAPYDRPRWSVSVVVRSVDDPKEMRAQTIFRQVLERIHRLPLAKKKTLPVK</sequence>
<proteinExistence type="inferred from homology"/>
<dbReference type="EMBL" id="JBHSAP010000009">
    <property type="protein sequence ID" value="MFC4076837.1"/>
    <property type="molecule type" value="Genomic_DNA"/>
</dbReference>
<dbReference type="InterPro" id="IPR050515">
    <property type="entry name" value="Beta-lactam/transpept"/>
</dbReference>
<dbReference type="PANTHER" id="PTHR30627:SF24">
    <property type="entry name" value="PENICILLIN-BINDING PROTEIN 4B"/>
    <property type="match status" value="1"/>
</dbReference>
<reference evidence="8" key="1">
    <citation type="journal article" date="2019" name="Int. J. Syst. Evol. Microbiol.">
        <title>The Global Catalogue of Microorganisms (GCM) 10K type strain sequencing project: providing services to taxonomists for standard genome sequencing and annotation.</title>
        <authorList>
            <consortium name="The Broad Institute Genomics Platform"/>
            <consortium name="The Broad Institute Genome Sequencing Center for Infectious Disease"/>
            <person name="Wu L."/>
            <person name="Ma J."/>
        </authorList>
    </citation>
    <scope>NUCLEOTIDE SEQUENCE [LARGE SCALE GENOMIC DNA]</scope>
    <source>
        <strain evidence="8">IBRC-M 10813</strain>
    </source>
</reference>
<dbReference type="InterPro" id="IPR005311">
    <property type="entry name" value="PBP_dimer"/>
</dbReference>
<organism evidence="7 8">
    <name type="scientific">Salinithrix halophila</name>
    <dbReference type="NCBI Taxonomy" id="1485204"/>
    <lineage>
        <taxon>Bacteria</taxon>
        <taxon>Bacillati</taxon>
        <taxon>Bacillota</taxon>
        <taxon>Bacilli</taxon>
        <taxon>Bacillales</taxon>
        <taxon>Thermoactinomycetaceae</taxon>
        <taxon>Salinithrix</taxon>
    </lineage>
</organism>
<comment type="caution">
    <text evidence="7">The sequence shown here is derived from an EMBL/GenBank/DDBJ whole genome shotgun (WGS) entry which is preliminary data.</text>
</comment>
<dbReference type="Pfam" id="PF00905">
    <property type="entry name" value="Transpeptidase"/>
    <property type="match status" value="1"/>
</dbReference>
<feature type="domain" description="Penicillin-binding protein dimerisation" evidence="6">
    <location>
        <begin position="62"/>
        <end position="231"/>
    </location>
</feature>
<evidence type="ECO:0000256" key="4">
    <source>
        <dbReference type="SAM" id="Phobius"/>
    </source>
</evidence>
<evidence type="ECO:0000259" key="6">
    <source>
        <dbReference type="Pfam" id="PF03717"/>
    </source>
</evidence>
<dbReference type="InterPro" id="IPR001460">
    <property type="entry name" value="PCN-bd_Tpept"/>
</dbReference>
<dbReference type="Proteomes" id="UP001595843">
    <property type="component" value="Unassembled WGS sequence"/>
</dbReference>
<dbReference type="InterPro" id="IPR036138">
    <property type="entry name" value="PBP_dimer_sf"/>
</dbReference>
<dbReference type="PANTHER" id="PTHR30627">
    <property type="entry name" value="PEPTIDOGLYCAN D,D-TRANSPEPTIDASE"/>
    <property type="match status" value="1"/>
</dbReference>
<dbReference type="Gene3D" id="3.40.710.10">
    <property type="entry name" value="DD-peptidase/beta-lactamase superfamily"/>
    <property type="match status" value="1"/>
</dbReference>
<evidence type="ECO:0000256" key="3">
    <source>
        <dbReference type="ARBA" id="ARBA00023136"/>
    </source>
</evidence>
<feature type="domain" description="Penicillin-binding protein transpeptidase" evidence="5">
    <location>
        <begin position="274"/>
        <end position="585"/>
    </location>
</feature>
<keyword evidence="4" id="KW-0812">Transmembrane</keyword>
<keyword evidence="4" id="KW-1133">Transmembrane helix</keyword>
<dbReference type="RefSeq" id="WP_380704140.1">
    <property type="nucleotide sequence ID" value="NZ_JBHSAP010000009.1"/>
</dbReference>
<keyword evidence="8" id="KW-1185">Reference proteome</keyword>
<evidence type="ECO:0000313" key="7">
    <source>
        <dbReference type="EMBL" id="MFC4076837.1"/>
    </source>
</evidence>
<dbReference type="Pfam" id="PF03717">
    <property type="entry name" value="PBP_dimer"/>
    <property type="match status" value="1"/>
</dbReference>
<accession>A0ABV8JG53</accession>